<gene>
    <name evidence="11" type="ORF">D917_09628</name>
</gene>
<dbReference type="Pfam" id="PF05148">
    <property type="entry name" value="Methyltransf_8"/>
    <property type="match status" value="1"/>
</dbReference>
<dbReference type="InterPro" id="IPR007823">
    <property type="entry name" value="RRP8"/>
</dbReference>
<comment type="caution">
    <text evidence="11">The sequence shown here is derived from an EMBL/GenBank/DDBJ whole genome shotgun (WGS) entry which is preliminary data.</text>
</comment>
<dbReference type="PANTHER" id="PTHR12787">
    <property type="entry name" value="RIBOSOMAL RNA-PROCESSING PROTEIN 8"/>
    <property type="match status" value="1"/>
</dbReference>
<evidence type="ECO:0000256" key="7">
    <source>
        <dbReference type="ARBA" id="ARBA00022691"/>
    </source>
</evidence>
<organism evidence="11 12">
    <name type="scientific">Trichinella nativa</name>
    <dbReference type="NCBI Taxonomy" id="6335"/>
    <lineage>
        <taxon>Eukaryota</taxon>
        <taxon>Metazoa</taxon>
        <taxon>Ecdysozoa</taxon>
        <taxon>Nematoda</taxon>
        <taxon>Enoplea</taxon>
        <taxon>Dorylaimia</taxon>
        <taxon>Trichinellida</taxon>
        <taxon>Trichinellidae</taxon>
        <taxon>Trichinella</taxon>
    </lineage>
</organism>
<dbReference type="Gene3D" id="3.40.50.150">
    <property type="entry name" value="Vaccinia Virus protein VP39"/>
    <property type="match status" value="1"/>
</dbReference>
<evidence type="ECO:0000256" key="6">
    <source>
        <dbReference type="ARBA" id="ARBA00022679"/>
    </source>
</evidence>
<evidence type="ECO:0000256" key="5">
    <source>
        <dbReference type="ARBA" id="ARBA00022603"/>
    </source>
</evidence>
<keyword evidence="8 9" id="KW-0539">Nucleus</keyword>
<dbReference type="GO" id="GO:0005677">
    <property type="term" value="C:chromatin silencing complex"/>
    <property type="evidence" value="ECO:0007669"/>
    <property type="project" value="TreeGrafter"/>
</dbReference>
<dbReference type="GO" id="GO:0000183">
    <property type="term" value="P:rDNA heterochromatin formation"/>
    <property type="evidence" value="ECO:0007669"/>
    <property type="project" value="TreeGrafter"/>
</dbReference>
<dbReference type="InterPro" id="IPR029063">
    <property type="entry name" value="SAM-dependent_MTases_sf"/>
</dbReference>
<dbReference type="EMBL" id="LVZM01014422">
    <property type="protein sequence ID" value="OUC43643.1"/>
    <property type="molecule type" value="Genomic_DNA"/>
</dbReference>
<dbReference type="EC" id="2.1.1.-" evidence="9"/>
<evidence type="ECO:0000256" key="4">
    <source>
        <dbReference type="ARBA" id="ARBA00022552"/>
    </source>
</evidence>
<dbReference type="GO" id="GO:0005730">
    <property type="term" value="C:nucleolus"/>
    <property type="evidence" value="ECO:0007669"/>
    <property type="project" value="UniProtKB-SubCell"/>
</dbReference>
<dbReference type="Gene3D" id="1.10.10.2150">
    <property type="entry name" value="Ribosomal RNA-processing protein 8, N-terminal domain"/>
    <property type="match status" value="1"/>
</dbReference>
<dbReference type="Proteomes" id="UP000243006">
    <property type="component" value="Unassembled WGS sequence"/>
</dbReference>
<evidence type="ECO:0000256" key="2">
    <source>
        <dbReference type="ARBA" id="ARBA00006301"/>
    </source>
</evidence>
<comment type="subcellular location">
    <subcellularLocation>
        <location evidence="1 9">Nucleus</location>
        <location evidence="1 9">Nucleolus</location>
    </subcellularLocation>
</comment>
<reference evidence="11 12" key="1">
    <citation type="submission" date="2015-04" db="EMBL/GenBank/DDBJ databases">
        <title>Draft genome of the roundworm Trichinella nativa.</title>
        <authorList>
            <person name="Mitreva M."/>
        </authorList>
    </citation>
    <scope>NUCLEOTIDE SEQUENCE [LARGE SCALE GENOMIC DNA]</scope>
    <source>
        <strain evidence="11 12">ISS45</strain>
    </source>
</reference>
<evidence type="ECO:0000256" key="8">
    <source>
        <dbReference type="ARBA" id="ARBA00023242"/>
    </source>
</evidence>
<dbReference type="PANTHER" id="PTHR12787:SF0">
    <property type="entry name" value="RIBOSOMAL RNA-PROCESSING PROTEIN 8"/>
    <property type="match status" value="1"/>
</dbReference>
<keyword evidence="5 9" id="KW-0489">Methyltransferase</keyword>
<keyword evidence="4 9" id="KW-0698">rRNA processing</keyword>
<dbReference type="GO" id="GO:0033553">
    <property type="term" value="C:rDNA heterochromatin"/>
    <property type="evidence" value="ECO:0007669"/>
    <property type="project" value="TreeGrafter"/>
</dbReference>
<sequence length="438" mass="49682">MGKSKNKYKHLAGLDKGTKLLLQTGVLKERPPGIPFPVRGKKNNSKRNLRKQKAETADCTEEIPNKASVNSVVLQKKDGKQEFLNAINQKNCDEISMSSNETSTTSLKVEGNNNNKLTNYGVKSEDDCLSPMVKQNNSFDSSSQLSNAGRSGSCEIQLSVNSKARKQQRKLDLKTRLCSKLQGSYFRWINEMLYTSSSEEVAKLFSEDPHSFAKYHEGYELQVSKWPVNPLDMLVNWFQKKPKTWIVSDMGCGNAKLQSLIKQKVYSFDFVALNPNVIACDMSHVPLSDENVDVCIFSLSLMGSNIADYVLESNRILRINGILIIIEILSRFQSLRKFRKAVENFGFEFKQQVCFLHKWVKNTVNNTFTEFYRNFFSTEPIIEILVQGEFSKFSTIPALYVTTNSTLLLFICTNGGFISISTQQGIKCLHIKIFLSER</sequence>
<dbReference type="FunFam" id="1.10.10.2150:FF:000001">
    <property type="entry name" value="Ribosomal RNA-processing protein 8"/>
    <property type="match status" value="1"/>
</dbReference>
<comment type="similarity">
    <text evidence="2 9">Belongs to the methyltransferase superfamily. RRP8 family.</text>
</comment>
<dbReference type="GO" id="GO:0006364">
    <property type="term" value="P:rRNA processing"/>
    <property type="evidence" value="ECO:0007669"/>
    <property type="project" value="UniProtKB-UniRule"/>
</dbReference>
<protein>
    <recommendedName>
        <fullName evidence="3 9">Ribosomal RNA-processing protein 8</fullName>
        <ecNumber evidence="9">2.1.1.-</ecNumber>
    </recommendedName>
</protein>
<evidence type="ECO:0000313" key="11">
    <source>
        <dbReference type="EMBL" id="OUC43643.1"/>
    </source>
</evidence>
<proteinExistence type="inferred from homology"/>
<dbReference type="GO" id="GO:0046015">
    <property type="term" value="P:regulation of transcription by glucose"/>
    <property type="evidence" value="ECO:0007669"/>
    <property type="project" value="TreeGrafter"/>
</dbReference>
<name>A0A1Y3EEQ3_9BILA</name>
<evidence type="ECO:0000256" key="1">
    <source>
        <dbReference type="ARBA" id="ARBA00004604"/>
    </source>
</evidence>
<keyword evidence="6 9" id="KW-0808">Transferase</keyword>
<evidence type="ECO:0000256" key="3">
    <source>
        <dbReference type="ARBA" id="ARBA00020203"/>
    </source>
</evidence>
<dbReference type="AlphaFoldDB" id="A0A1Y3EEQ3"/>
<evidence type="ECO:0000256" key="10">
    <source>
        <dbReference type="SAM" id="MobiDB-lite"/>
    </source>
</evidence>
<dbReference type="GO" id="GO:0032259">
    <property type="term" value="P:methylation"/>
    <property type="evidence" value="ECO:0007669"/>
    <property type="project" value="UniProtKB-KW"/>
</dbReference>
<evidence type="ECO:0000256" key="9">
    <source>
        <dbReference type="RuleBase" id="RU365074"/>
    </source>
</evidence>
<dbReference type="SUPFAM" id="SSF53335">
    <property type="entry name" value="S-adenosyl-L-methionine-dependent methyltransferases"/>
    <property type="match status" value="1"/>
</dbReference>
<feature type="compositionally biased region" description="Basic residues" evidence="10">
    <location>
        <begin position="39"/>
        <end position="51"/>
    </location>
</feature>
<dbReference type="GO" id="GO:0008168">
    <property type="term" value="F:methyltransferase activity"/>
    <property type="evidence" value="ECO:0007669"/>
    <property type="project" value="UniProtKB-KW"/>
</dbReference>
<keyword evidence="7 9" id="KW-0949">S-adenosyl-L-methionine</keyword>
<dbReference type="InterPro" id="IPR042036">
    <property type="entry name" value="RRP8_N"/>
</dbReference>
<comment type="function">
    <text evidence="9">Probable methyltransferase required to silence rDNA.</text>
</comment>
<evidence type="ECO:0000313" key="12">
    <source>
        <dbReference type="Proteomes" id="UP000243006"/>
    </source>
</evidence>
<dbReference type="GO" id="GO:0042149">
    <property type="term" value="P:cellular response to glucose starvation"/>
    <property type="evidence" value="ECO:0007669"/>
    <property type="project" value="TreeGrafter"/>
</dbReference>
<feature type="region of interest" description="Disordered" evidence="10">
    <location>
        <begin position="31"/>
        <end position="59"/>
    </location>
</feature>
<accession>A0A1Y3EEQ3</accession>